<dbReference type="Gene3D" id="1.20.58.1700">
    <property type="match status" value="1"/>
</dbReference>
<dbReference type="InterPro" id="IPR036928">
    <property type="entry name" value="AS_sf"/>
</dbReference>
<dbReference type="EMBL" id="BA000035">
    <property type="protein sequence ID" value="BAC17520.1"/>
    <property type="molecule type" value="Genomic_DNA"/>
</dbReference>
<dbReference type="STRING" id="196164.gene:10741112"/>
<reference evidence="3 4" key="1">
    <citation type="journal article" date="2003" name="Genome Res.">
        <title>Comparative complete genome sequence analysis of the amino acid replacements responsible for the thermostability of Corynebacterium efficiens.</title>
        <authorList>
            <person name="Nishio Y."/>
            <person name="Nakamura Y."/>
            <person name="Kawarabayasi Y."/>
            <person name="Usuda Y."/>
            <person name="Kimura E."/>
            <person name="Sugimoto S."/>
            <person name="Matsui K."/>
            <person name="Yamagishi A."/>
            <person name="Kikuchi H."/>
            <person name="Ikeo K."/>
            <person name="Gojobori T."/>
        </authorList>
    </citation>
    <scope>NUCLEOTIDE SEQUENCE [LARGE SCALE GENOMIC DNA]</scope>
    <source>
        <strain evidence="4">DSM 44549 / YS-314 / AJ 12310 / JCM 11189 / NBRC 100395</strain>
    </source>
</reference>
<accession>C8NLZ5</accession>
<dbReference type="Proteomes" id="UP000001409">
    <property type="component" value="Chromosome"/>
</dbReference>
<dbReference type="GO" id="GO:0003824">
    <property type="term" value="F:catalytic activity"/>
    <property type="evidence" value="ECO:0007669"/>
    <property type="project" value="InterPro"/>
</dbReference>
<dbReference type="InterPro" id="IPR023631">
    <property type="entry name" value="Amidase_dom"/>
</dbReference>
<dbReference type="RefSeq" id="WP_006769612.1">
    <property type="nucleotide sequence ID" value="NC_004369.1"/>
</dbReference>
<dbReference type="Pfam" id="PF21986">
    <property type="entry name" value="AH_C"/>
    <property type="match status" value="1"/>
</dbReference>
<dbReference type="Gene3D" id="3.90.1300.10">
    <property type="entry name" value="Amidase signature (AS) domain"/>
    <property type="match status" value="1"/>
</dbReference>
<dbReference type="OrthoDB" id="182039at2"/>
<dbReference type="SUPFAM" id="SSF75304">
    <property type="entry name" value="Amidase signature (AS) enzymes"/>
    <property type="match status" value="1"/>
</dbReference>
<dbReference type="Gene3D" id="3.10.490.10">
    <property type="entry name" value="Gamma-glutamyl cyclotransferase-like"/>
    <property type="match status" value="1"/>
</dbReference>
<accession>Q8FRP9</accession>
<proteinExistence type="predicted"/>
<dbReference type="InterPro" id="IPR053844">
    <property type="entry name" value="AH_C"/>
</dbReference>
<evidence type="ECO:0000259" key="2">
    <source>
        <dbReference type="Pfam" id="PF21986"/>
    </source>
</evidence>
<dbReference type="PANTHER" id="PTHR11895:SF169">
    <property type="entry name" value="GLUTAMYL-TRNA(GLN) AMIDOTRANSFERASE"/>
    <property type="match status" value="1"/>
</dbReference>
<feature type="domain" description="Allophanate hydrolase C-terminal" evidence="2">
    <location>
        <begin position="457"/>
        <end position="581"/>
    </location>
</feature>
<dbReference type="NCBIfam" id="NF006043">
    <property type="entry name" value="PRK08186.1"/>
    <property type="match status" value="1"/>
</dbReference>
<dbReference type="KEGG" id="cef:CE0710"/>
<sequence>MPFRTHTDALQKLERFFHSLRHSGRDEIFISLLDKKSAAEQLAEQYERHPRGRLTGMLIAVKDNIDVVGFDTTAAAPGFAYTPDRDSAVVAQLRSEGALVVGKTNLDQFATGLVGTRSPYGAVRDAIVPERISGGSSSGSAVAVSLGLVDAALGTDTAGSGRIPAGLQGIVGIKPTIGLVSNDGVVPACASYDCVTVLAPDLPIAELVMQIMAQSGHRELPHDLAMKPPVSPVVGIPTTLPSMSETWVRAFHAAVMRLEERGFLIREINLDPSLEAAKMLYDSPLVAERAEAVGEFVTAAGDDDNIDPTVRGIITGATRFSAPEVLEAQRDLATRREAALREWSACDVIMVPTAPFHPDIETVQHDPIGVNAAMGTFTNFCNLFDLCAVAVPAGIVSDGGSLGSHLPASFGVTFLSTAFRDDIVGAVARTFTGPPTPTNDPAPGWLAENAREGDRVVSLAVFGAHLRGQPLNRELLNLGAVYLGNITTTSDYRLFALDTTPPKPGLTGPLPSGADGQSVDGEEWLLSHDSLARLLTALPEPMTLGSVSLSDGRSITGFSFQPACLGSARDITEWGGWRSYLEHSLQQDDIHAPSR</sequence>
<keyword evidence="4" id="KW-1185">Reference proteome</keyword>
<evidence type="ECO:0000259" key="1">
    <source>
        <dbReference type="Pfam" id="PF01425"/>
    </source>
</evidence>
<name>Q8FRP9_COREF</name>
<protein>
    <submittedName>
        <fullName evidence="3">Urea carboxylase</fullName>
    </submittedName>
</protein>
<feature type="domain" description="Amidase" evidence="1">
    <location>
        <begin position="37"/>
        <end position="404"/>
    </location>
</feature>
<evidence type="ECO:0000313" key="3">
    <source>
        <dbReference type="EMBL" id="BAC17520.1"/>
    </source>
</evidence>
<dbReference type="InterPro" id="IPR000120">
    <property type="entry name" value="Amidase"/>
</dbReference>
<organism evidence="3 4">
    <name type="scientific">Corynebacterium efficiens (strain DSM 44549 / YS-314 / AJ 12310 / JCM 11189 / NBRC 100395)</name>
    <dbReference type="NCBI Taxonomy" id="196164"/>
    <lineage>
        <taxon>Bacteria</taxon>
        <taxon>Bacillati</taxon>
        <taxon>Actinomycetota</taxon>
        <taxon>Actinomycetes</taxon>
        <taxon>Mycobacteriales</taxon>
        <taxon>Corynebacteriaceae</taxon>
        <taxon>Corynebacterium</taxon>
    </lineage>
</organism>
<dbReference type="AlphaFoldDB" id="Q8FRP9"/>
<dbReference type="NCBIfam" id="TIGR02713">
    <property type="entry name" value="allophanate_hyd"/>
    <property type="match status" value="1"/>
</dbReference>
<dbReference type="HOGENOM" id="CLU_009600_0_1_11"/>
<dbReference type="Pfam" id="PF01425">
    <property type="entry name" value="Amidase"/>
    <property type="match status" value="1"/>
</dbReference>
<dbReference type="eggNOG" id="COG0154">
    <property type="taxonomic scope" value="Bacteria"/>
</dbReference>
<dbReference type="InterPro" id="IPR014085">
    <property type="entry name" value="Allophanate_hydrolase"/>
</dbReference>
<dbReference type="PANTHER" id="PTHR11895">
    <property type="entry name" value="TRANSAMIDASE"/>
    <property type="match status" value="1"/>
</dbReference>
<evidence type="ECO:0000313" key="4">
    <source>
        <dbReference type="Proteomes" id="UP000001409"/>
    </source>
</evidence>